<gene>
    <name evidence="2" type="ORF">SAMN05216179_3181</name>
</gene>
<keyword evidence="1" id="KW-1133">Transmembrane helix</keyword>
<evidence type="ECO:0000256" key="1">
    <source>
        <dbReference type="SAM" id="Phobius"/>
    </source>
</evidence>
<feature type="transmembrane region" description="Helical" evidence="1">
    <location>
        <begin position="40"/>
        <end position="60"/>
    </location>
</feature>
<evidence type="ECO:0000313" key="3">
    <source>
        <dbReference type="Proteomes" id="UP000184184"/>
    </source>
</evidence>
<dbReference type="InterPro" id="IPR009577">
    <property type="entry name" value="Sm_multidrug_ex"/>
</dbReference>
<protein>
    <submittedName>
        <fullName evidence="2">Putative small multi-drug export protein</fullName>
    </submittedName>
</protein>
<keyword evidence="1" id="KW-0472">Membrane</keyword>
<organism evidence="2 3">
    <name type="scientific">Gracilibacillus kekensis</name>
    <dbReference type="NCBI Taxonomy" id="1027249"/>
    <lineage>
        <taxon>Bacteria</taxon>
        <taxon>Bacillati</taxon>
        <taxon>Bacillota</taxon>
        <taxon>Bacilli</taxon>
        <taxon>Bacillales</taxon>
        <taxon>Bacillaceae</taxon>
        <taxon>Gracilibacillus</taxon>
    </lineage>
</organism>
<keyword evidence="3" id="KW-1185">Reference proteome</keyword>
<keyword evidence="1" id="KW-0812">Transmembrane</keyword>
<dbReference type="OrthoDB" id="6400183at2"/>
<dbReference type="AlphaFoldDB" id="A0A1M7QHE4"/>
<feature type="transmembrane region" description="Helical" evidence="1">
    <location>
        <begin position="120"/>
        <end position="143"/>
    </location>
</feature>
<dbReference type="Pfam" id="PF06695">
    <property type="entry name" value="Sm_multidrug_ex"/>
    <property type="match status" value="1"/>
</dbReference>
<dbReference type="Proteomes" id="UP000184184">
    <property type="component" value="Unassembled WGS sequence"/>
</dbReference>
<sequence>MEFMDLIWAYLLVFLLAATPFVEAIYLTPIAVVGGLSPLPVLLLAIAGNLATVYLVIIFIEMIKQWRQKKKDESGKRAERAEKLWKKYGLIGLTLIGPFLIGSHLSAFLSLVFGGTKRNVTLWITISVAGWSILLTVLAAFGVDIFQIDNPFIEQFFE</sequence>
<proteinExistence type="predicted"/>
<feature type="transmembrane region" description="Helical" evidence="1">
    <location>
        <begin position="90"/>
        <end position="114"/>
    </location>
</feature>
<accession>A0A1M7QHE4</accession>
<reference evidence="2 3" key="1">
    <citation type="submission" date="2016-11" db="EMBL/GenBank/DDBJ databases">
        <authorList>
            <person name="Jaros S."/>
            <person name="Januszkiewicz K."/>
            <person name="Wedrychowicz H."/>
        </authorList>
    </citation>
    <scope>NUCLEOTIDE SEQUENCE [LARGE SCALE GENOMIC DNA]</scope>
    <source>
        <strain evidence="2 3">CGMCC 1.10681</strain>
    </source>
</reference>
<dbReference type="STRING" id="1027249.SAMN05216179_3181"/>
<dbReference type="EMBL" id="FRCZ01000007">
    <property type="protein sequence ID" value="SHN30486.1"/>
    <property type="molecule type" value="Genomic_DNA"/>
</dbReference>
<dbReference type="RefSeq" id="WP_084543497.1">
    <property type="nucleotide sequence ID" value="NZ_FRCZ01000007.1"/>
</dbReference>
<evidence type="ECO:0000313" key="2">
    <source>
        <dbReference type="EMBL" id="SHN30486.1"/>
    </source>
</evidence>
<name>A0A1M7QHE4_9BACI</name>